<reference evidence="4" key="1">
    <citation type="submission" date="2019-09" db="EMBL/GenBank/DDBJ databases">
        <authorList>
            <person name="Jung D.-H."/>
        </authorList>
    </citation>
    <scope>NUCLEOTIDE SEQUENCE [LARGE SCALE GENOMIC DNA]</scope>
    <source>
        <strain evidence="4">JA-25</strain>
    </source>
</reference>
<keyword evidence="2" id="KW-0812">Transmembrane</keyword>
<keyword evidence="4" id="KW-1185">Reference proteome</keyword>
<feature type="region of interest" description="Disordered" evidence="1">
    <location>
        <begin position="141"/>
        <end position="164"/>
    </location>
</feature>
<protein>
    <submittedName>
        <fullName evidence="3">Uncharacterized protein</fullName>
    </submittedName>
</protein>
<feature type="transmembrane region" description="Helical" evidence="2">
    <location>
        <begin position="120"/>
        <end position="136"/>
    </location>
</feature>
<comment type="caution">
    <text evidence="3">The sequence shown here is derived from an EMBL/GenBank/DDBJ whole genome shotgun (WGS) entry which is preliminary data.</text>
</comment>
<keyword evidence="2" id="KW-0472">Membrane</keyword>
<feature type="transmembrane region" description="Helical" evidence="2">
    <location>
        <begin position="79"/>
        <end position="99"/>
    </location>
</feature>
<proteinExistence type="predicted"/>
<reference evidence="4" key="2">
    <citation type="submission" date="2023-07" db="EMBL/GenBank/DDBJ databases">
        <authorList>
            <person name="Jung D.-H."/>
        </authorList>
    </citation>
    <scope>NUCLEOTIDE SEQUENCE [LARGE SCALE GENOMIC DNA]</scope>
    <source>
        <strain evidence="4">JA-25</strain>
    </source>
</reference>
<dbReference type="EMBL" id="WAEL01000001">
    <property type="protein sequence ID" value="NID09361.1"/>
    <property type="molecule type" value="Genomic_DNA"/>
</dbReference>
<sequence>MNYLVYAAGAFLLAATLSAGIELQAVRVLLVIFAVTLALLHHFVRGRSRAYRTTEFLLLMVTVLILGTSYALPNDYKNLWILFLLALVIHGVSALVFYWKSLSGTVGERAQGEIKKTLPWVLLGCAALLIGLHFMFPPKPAPPAQKSQPTRAESRLDSLNRLNP</sequence>
<dbReference type="RefSeq" id="WP_166690993.1">
    <property type="nucleotide sequence ID" value="NZ_WAEL01000001.1"/>
</dbReference>
<keyword evidence="2" id="KW-1133">Transmembrane helix</keyword>
<evidence type="ECO:0000313" key="3">
    <source>
        <dbReference type="EMBL" id="NID09361.1"/>
    </source>
</evidence>
<gene>
    <name evidence="3" type="ORF">F7231_04200</name>
</gene>
<dbReference type="Proteomes" id="UP000606008">
    <property type="component" value="Unassembled WGS sequence"/>
</dbReference>
<evidence type="ECO:0000256" key="2">
    <source>
        <dbReference type="SAM" id="Phobius"/>
    </source>
</evidence>
<feature type="transmembrane region" description="Helical" evidence="2">
    <location>
        <begin position="28"/>
        <end position="44"/>
    </location>
</feature>
<accession>A0ABX0QBD4</accession>
<name>A0ABX0QBD4_9BACT</name>
<feature type="transmembrane region" description="Helical" evidence="2">
    <location>
        <begin position="56"/>
        <end position="73"/>
    </location>
</feature>
<evidence type="ECO:0000313" key="4">
    <source>
        <dbReference type="Proteomes" id="UP000606008"/>
    </source>
</evidence>
<evidence type="ECO:0000256" key="1">
    <source>
        <dbReference type="SAM" id="MobiDB-lite"/>
    </source>
</evidence>
<organism evidence="3 4">
    <name type="scientific">Fibrivirga algicola</name>
    <dbReference type="NCBI Taxonomy" id="2950420"/>
    <lineage>
        <taxon>Bacteria</taxon>
        <taxon>Pseudomonadati</taxon>
        <taxon>Bacteroidota</taxon>
        <taxon>Cytophagia</taxon>
        <taxon>Cytophagales</taxon>
        <taxon>Spirosomataceae</taxon>
        <taxon>Fibrivirga</taxon>
    </lineage>
</organism>